<keyword evidence="2" id="KW-1185">Reference proteome</keyword>
<feature type="non-terminal residue" evidence="1">
    <location>
        <position position="42"/>
    </location>
</feature>
<comment type="caution">
    <text evidence="1">The sequence shown here is derived from an EMBL/GenBank/DDBJ whole genome shotgun (WGS) entry which is preliminary data.</text>
</comment>
<proteinExistence type="predicted"/>
<name>T5LDW1_9HELI</name>
<sequence>MIFKIVIKNILMQSKILYFAITRNKSNHLSLPDHIYIAKVHY</sequence>
<evidence type="ECO:0000313" key="1">
    <source>
        <dbReference type="EMBL" id="EQM94773.1"/>
    </source>
</evidence>
<protein>
    <submittedName>
        <fullName evidence="1">Uncharacterized protein</fullName>
    </submittedName>
</protein>
<accession>T5LDW1</accession>
<dbReference type="EMBL" id="ACDN02000017">
    <property type="protein sequence ID" value="EQM94773.1"/>
    <property type="molecule type" value="Genomic_DNA"/>
</dbReference>
<gene>
    <name evidence="1" type="ORF">HRAG_02519</name>
</gene>
<organism evidence="1 2">
    <name type="scientific">Helicobacter bilis ATCC 43879</name>
    <dbReference type="NCBI Taxonomy" id="613026"/>
    <lineage>
        <taxon>Bacteria</taxon>
        <taxon>Pseudomonadati</taxon>
        <taxon>Campylobacterota</taxon>
        <taxon>Epsilonproteobacteria</taxon>
        <taxon>Campylobacterales</taxon>
        <taxon>Helicobacteraceae</taxon>
        <taxon>Helicobacter</taxon>
    </lineage>
</organism>
<dbReference type="HOGENOM" id="CLU_3262239_0_0_7"/>
<evidence type="ECO:0000313" key="2">
    <source>
        <dbReference type="Proteomes" id="UP000005085"/>
    </source>
</evidence>
<dbReference type="Proteomes" id="UP000005085">
    <property type="component" value="Unassembled WGS sequence"/>
</dbReference>
<dbReference type="AlphaFoldDB" id="T5LDW1"/>
<reference evidence="1 2" key="1">
    <citation type="journal article" date="2014" name="Genome Announc.">
        <title>Draft genome sequences of six enterohepatic helicobacter species isolated from humans and one from rhesus macaques.</title>
        <authorList>
            <person name="Shen Z."/>
            <person name="Sheh A."/>
            <person name="Young S.K."/>
            <person name="Abouelliel A."/>
            <person name="Ward D.V."/>
            <person name="Earl A.M."/>
            <person name="Fox J.G."/>
        </authorList>
    </citation>
    <scope>NUCLEOTIDE SEQUENCE [LARGE SCALE GENOMIC DNA]</scope>
    <source>
        <strain evidence="1 2">ATCC 43879</strain>
    </source>
</reference>